<name>A0A1B9DRU8_9FLAO</name>
<accession>A0A1B9DRU8</accession>
<sequence length="103" mass="11589">MIYDYFINYLSPTKRFTIDCETDNMMLKSKAVKKLSTVKPPTILLHNIIINPLMTNKNNPNVKKVIGNVNNTKMGLIKIFSKPKTMATKSAVVKLATCTPCIK</sequence>
<dbReference type="EMBL" id="LVEO01000013">
    <property type="protein sequence ID" value="OCB72409.1"/>
    <property type="molecule type" value="Genomic_DNA"/>
</dbReference>
<dbReference type="Proteomes" id="UP000093226">
    <property type="component" value="Unassembled WGS sequence"/>
</dbReference>
<evidence type="ECO:0000313" key="1">
    <source>
        <dbReference type="EMBL" id="OCB72409.1"/>
    </source>
</evidence>
<organism evidence="1 2">
    <name type="scientific">Flavobacterium glycines</name>
    <dbReference type="NCBI Taxonomy" id="551990"/>
    <lineage>
        <taxon>Bacteria</taxon>
        <taxon>Pseudomonadati</taxon>
        <taxon>Bacteroidota</taxon>
        <taxon>Flavobacteriia</taxon>
        <taxon>Flavobacteriales</taxon>
        <taxon>Flavobacteriaceae</taxon>
        <taxon>Flavobacterium</taxon>
    </lineage>
</organism>
<evidence type="ECO:0000313" key="2">
    <source>
        <dbReference type="Proteomes" id="UP000093226"/>
    </source>
</evidence>
<comment type="caution">
    <text evidence="1">The sequence shown here is derived from an EMBL/GenBank/DDBJ whole genome shotgun (WGS) entry which is preliminary data.</text>
</comment>
<reference evidence="2" key="1">
    <citation type="submission" date="2016-03" db="EMBL/GenBank/DDBJ databases">
        <title>Draft genome sequence of Paenibacillus glacialis DSM 22343.</title>
        <authorList>
            <person name="Shin S.-K."/>
            <person name="Yi H."/>
        </authorList>
    </citation>
    <scope>NUCLEOTIDE SEQUENCE [LARGE SCALE GENOMIC DNA]</scope>
    <source>
        <strain evidence="2">NBRC 105008</strain>
    </source>
</reference>
<protein>
    <submittedName>
        <fullName evidence="1">Uncharacterized protein</fullName>
    </submittedName>
</protein>
<gene>
    <name evidence="1" type="ORF">FBGL_07095</name>
</gene>
<dbReference type="AlphaFoldDB" id="A0A1B9DRU8"/>
<proteinExistence type="predicted"/>